<dbReference type="Pfam" id="PF00805">
    <property type="entry name" value="Pentapeptide"/>
    <property type="match status" value="1"/>
</dbReference>
<protein>
    <recommendedName>
        <fullName evidence="8">Pentapeptide repeat-containing protein</fullName>
    </recommendedName>
</protein>
<sequence>MILLQERATQTDQHRSRYRAFDSFTVKDGFQFLSSMILPLMLGIFTVVITFHQQKAAQEQRLEDRNESRIQREQELYIAVTQNEAQSKALKARYQDDVLVAYVKEISDLLKENNGSLTNNSIIAIIARAKTLNAVRQLDQSRNTQIIRFLYEARQLTVTQELSALDFSTAEHHDIDFRDLAINKTKLPKISLNGVFLKNATFIGIEMENVNFSSAEFDNTSFSSTYLFNVIFSYTRFINVNFSSAEFRSVNFSSAELNNGSFHLARLNPYSGSTI</sequence>
<dbReference type="EMBL" id="CAJNRF010009298">
    <property type="protein sequence ID" value="CAF2108595.1"/>
    <property type="molecule type" value="Genomic_DNA"/>
</dbReference>
<evidence type="ECO:0000313" key="4">
    <source>
        <dbReference type="EMBL" id="CAF3855397.1"/>
    </source>
</evidence>
<name>A0A816U2F0_9BILA</name>
<keyword evidence="1" id="KW-0472">Membrane</keyword>
<organism evidence="2 6">
    <name type="scientific">Rotaria magnacalcarata</name>
    <dbReference type="NCBI Taxonomy" id="392030"/>
    <lineage>
        <taxon>Eukaryota</taxon>
        <taxon>Metazoa</taxon>
        <taxon>Spiralia</taxon>
        <taxon>Gnathifera</taxon>
        <taxon>Rotifera</taxon>
        <taxon>Eurotatoria</taxon>
        <taxon>Bdelloidea</taxon>
        <taxon>Philodinida</taxon>
        <taxon>Philodinidae</taxon>
        <taxon>Rotaria</taxon>
    </lineage>
</organism>
<dbReference type="Proteomes" id="UP000663887">
    <property type="component" value="Unassembled WGS sequence"/>
</dbReference>
<dbReference type="Proteomes" id="UP000663866">
    <property type="component" value="Unassembled WGS sequence"/>
</dbReference>
<evidence type="ECO:0000313" key="5">
    <source>
        <dbReference type="EMBL" id="CAF4012472.1"/>
    </source>
</evidence>
<comment type="caution">
    <text evidence="2">The sequence shown here is derived from an EMBL/GenBank/DDBJ whole genome shotgun (WGS) entry which is preliminary data.</text>
</comment>
<dbReference type="Proteomes" id="UP000663842">
    <property type="component" value="Unassembled WGS sequence"/>
</dbReference>
<keyword evidence="1" id="KW-0812">Transmembrane</keyword>
<dbReference type="EMBL" id="CAJOBG010000764">
    <property type="protein sequence ID" value="CAF3855397.1"/>
    <property type="molecule type" value="Genomic_DNA"/>
</dbReference>
<evidence type="ECO:0008006" key="8">
    <source>
        <dbReference type="Google" id="ProtNLM"/>
    </source>
</evidence>
<dbReference type="InterPro" id="IPR001646">
    <property type="entry name" value="5peptide_repeat"/>
</dbReference>
<proteinExistence type="predicted"/>
<evidence type="ECO:0000313" key="6">
    <source>
        <dbReference type="Proteomes" id="UP000663856"/>
    </source>
</evidence>
<keyword evidence="7" id="KW-1185">Reference proteome</keyword>
<dbReference type="Proteomes" id="UP000663856">
    <property type="component" value="Unassembled WGS sequence"/>
</dbReference>
<dbReference type="SUPFAM" id="SSF141571">
    <property type="entry name" value="Pentapeptide repeat-like"/>
    <property type="match status" value="1"/>
</dbReference>
<keyword evidence="1" id="KW-1133">Transmembrane helix</keyword>
<dbReference type="EMBL" id="CAJOBF010002132">
    <property type="protein sequence ID" value="CAF4012472.1"/>
    <property type="molecule type" value="Genomic_DNA"/>
</dbReference>
<gene>
    <name evidence="4" type="ORF">OVN521_LOCUS7078</name>
    <name evidence="5" type="ORF">UXM345_LOCUS16856</name>
    <name evidence="2" type="ORF">WKI299_LOCUS21828</name>
    <name evidence="3" type="ORF">XDN619_LOCUS33778</name>
</gene>
<accession>A0A816U2F0</accession>
<evidence type="ECO:0000256" key="1">
    <source>
        <dbReference type="SAM" id="Phobius"/>
    </source>
</evidence>
<evidence type="ECO:0000313" key="7">
    <source>
        <dbReference type="Proteomes" id="UP000663866"/>
    </source>
</evidence>
<dbReference type="Gene3D" id="2.160.20.80">
    <property type="entry name" value="E3 ubiquitin-protein ligase SopA"/>
    <property type="match status" value="1"/>
</dbReference>
<feature type="transmembrane region" description="Helical" evidence="1">
    <location>
        <begin position="30"/>
        <end position="51"/>
    </location>
</feature>
<dbReference type="EMBL" id="CAJNRG010017248">
    <property type="protein sequence ID" value="CAF2220420.1"/>
    <property type="molecule type" value="Genomic_DNA"/>
</dbReference>
<dbReference type="AlphaFoldDB" id="A0A816U2F0"/>
<evidence type="ECO:0000313" key="2">
    <source>
        <dbReference type="EMBL" id="CAF2108595.1"/>
    </source>
</evidence>
<reference evidence="2" key="1">
    <citation type="submission" date="2021-02" db="EMBL/GenBank/DDBJ databases">
        <authorList>
            <person name="Nowell W R."/>
        </authorList>
    </citation>
    <scope>NUCLEOTIDE SEQUENCE</scope>
</reference>
<evidence type="ECO:0000313" key="3">
    <source>
        <dbReference type="EMBL" id="CAF2220420.1"/>
    </source>
</evidence>